<evidence type="ECO:0000259" key="2">
    <source>
        <dbReference type="SMART" id="SM00922"/>
    </source>
</evidence>
<dbReference type="InterPro" id="IPR029017">
    <property type="entry name" value="Enolase-like_N"/>
</dbReference>
<dbReference type="InterPro" id="IPR034593">
    <property type="entry name" value="DgoD-like"/>
</dbReference>
<dbReference type="GO" id="GO:0016829">
    <property type="term" value="F:lyase activity"/>
    <property type="evidence" value="ECO:0007669"/>
    <property type="project" value="UniProtKB-KW"/>
</dbReference>
<organism evidence="3">
    <name type="scientific">marine metagenome</name>
    <dbReference type="NCBI Taxonomy" id="408172"/>
    <lineage>
        <taxon>unclassified sequences</taxon>
        <taxon>metagenomes</taxon>
        <taxon>ecological metagenomes</taxon>
    </lineage>
</organism>
<keyword evidence="1" id="KW-0456">Lyase</keyword>
<dbReference type="CDD" id="cd03316">
    <property type="entry name" value="MR_like"/>
    <property type="match status" value="1"/>
</dbReference>
<reference evidence="3" key="1">
    <citation type="submission" date="2018-05" db="EMBL/GenBank/DDBJ databases">
        <authorList>
            <person name="Lanie J.A."/>
            <person name="Ng W.-L."/>
            <person name="Kazmierczak K.M."/>
            <person name="Andrzejewski T.M."/>
            <person name="Davidsen T.M."/>
            <person name="Wayne K.J."/>
            <person name="Tettelin H."/>
            <person name="Glass J.I."/>
            <person name="Rusch D."/>
            <person name="Podicherti R."/>
            <person name="Tsui H.-C.T."/>
            <person name="Winkler M.E."/>
        </authorList>
    </citation>
    <scope>NUCLEOTIDE SEQUENCE</scope>
</reference>
<dbReference type="EMBL" id="UINC01009651">
    <property type="protein sequence ID" value="SVA43239.1"/>
    <property type="molecule type" value="Genomic_DNA"/>
</dbReference>
<dbReference type="Gene3D" id="3.30.390.10">
    <property type="entry name" value="Enolase-like, N-terminal domain"/>
    <property type="match status" value="1"/>
</dbReference>
<dbReference type="PANTHER" id="PTHR48080:SF2">
    <property type="entry name" value="D-GALACTONATE DEHYDRATASE"/>
    <property type="match status" value="1"/>
</dbReference>
<dbReference type="PANTHER" id="PTHR48080">
    <property type="entry name" value="D-GALACTONATE DEHYDRATASE-RELATED"/>
    <property type="match status" value="1"/>
</dbReference>
<protein>
    <recommendedName>
        <fullName evidence="2">Mandelate racemase/muconate lactonizing enzyme C-terminal domain-containing protein</fullName>
    </recommendedName>
</protein>
<dbReference type="Gene3D" id="3.20.20.120">
    <property type="entry name" value="Enolase-like C-terminal domain"/>
    <property type="match status" value="1"/>
</dbReference>
<dbReference type="InterPro" id="IPR013342">
    <property type="entry name" value="Mandelate_racemase_C"/>
</dbReference>
<dbReference type="InterPro" id="IPR013341">
    <property type="entry name" value="Mandelate_racemase_N_dom"/>
</dbReference>
<gene>
    <name evidence="3" type="ORF">METZ01_LOCUS96093</name>
</gene>
<feature type="domain" description="Mandelate racemase/muconate lactonizing enzyme C-terminal" evidence="2">
    <location>
        <begin position="130"/>
        <end position="237"/>
    </location>
</feature>
<name>A0A381VSJ0_9ZZZZ</name>
<dbReference type="SMART" id="SM00922">
    <property type="entry name" value="MR_MLE"/>
    <property type="match status" value="1"/>
</dbReference>
<dbReference type="Pfam" id="PF13378">
    <property type="entry name" value="MR_MLE_C"/>
    <property type="match status" value="1"/>
</dbReference>
<proteinExistence type="predicted"/>
<sequence>MKITEIKCLVSTDESSGHNLAYVKTLTDEGIHGVGEVYHVGPDMASPYWVQYFEEQLKGQDPMEIERNWALCYQGARFPIGSSGLAALSAIDQSLWDITGKAFDKPVYELFGGRVRDKIRAYFDIHGDTPEQLAEDAKLNVDKGFTALKASPLSPAWREMRWNDALADARERFKAVRVAVGDHVDVGFDAHAAIFEPIRVLELTDVMMEFNPWFMEEPIRMENRHEMGELRKKMPCALATGECLYTKFELSELIRERGVDILQPEVCIVGGLTEMRKIAFIAEAHDLVIAPHNPMGPLATVSNLHFDTATLNFLVQESRKFTPAEMASVTHVSDVVDGYFPIPEGPGLGIDIAEARFQEFPYKASFHRGDRVNPDNSIAYI</sequence>
<evidence type="ECO:0000313" key="3">
    <source>
        <dbReference type="EMBL" id="SVA43239.1"/>
    </source>
</evidence>
<dbReference type="SUPFAM" id="SSF51604">
    <property type="entry name" value="Enolase C-terminal domain-like"/>
    <property type="match status" value="1"/>
</dbReference>
<dbReference type="InterPro" id="IPR036849">
    <property type="entry name" value="Enolase-like_C_sf"/>
</dbReference>
<accession>A0A381VSJ0</accession>
<evidence type="ECO:0000256" key="1">
    <source>
        <dbReference type="ARBA" id="ARBA00023239"/>
    </source>
</evidence>
<dbReference type="SFLD" id="SFLDS00001">
    <property type="entry name" value="Enolase"/>
    <property type="match status" value="1"/>
</dbReference>
<dbReference type="SUPFAM" id="SSF54826">
    <property type="entry name" value="Enolase N-terminal domain-like"/>
    <property type="match status" value="1"/>
</dbReference>
<dbReference type="InterPro" id="IPR029065">
    <property type="entry name" value="Enolase_C-like"/>
</dbReference>
<dbReference type="AlphaFoldDB" id="A0A381VSJ0"/>
<dbReference type="Pfam" id="PF02746">
    <property type="entry name" value="MR_MLE_N"/>
    <property type="match status" value="1"/>
</dbReference>